<dbReference type="Pfam" id="PF06772">
    <property type="entry name" value="LtrA"/>
    <property type="match status" value="1"/>
</dbReference>
<evidence type="ECO:0000313" key="2">
    <source>
        <dbReference type="EMBL" id="KAA0018884.1"/>
    </source>
</evidence>
<feature type="transmembrane region" description="Helical" evidence="1">
    <location>
        <begin position="271"/>
        <end position="293"/>
    </location>
</feature>
<feature type="transmembrane region" description="Helical" evidence="1">
    <location>
        <begin position="133"/>
        <end position="150"/>
    </location>
</feature>
<name>A0A640WFI8_9GAMM</name>
<dbReference type="PANTHER" id="PTHR36840:SF1">
    <property type="entry name" value="BLL5714 PROTEIN"/>
    <property type="match status" value="1"/>
</dbReference>
<feature type="transmembrane region" description="Helical" evidence="1">
    <location>
        <begin position="156"/>
        <end position="179"/>
    </location>
</feature>
<keyword evidence="3" id="KW-1185">Reference proteome</keyword>
<sequence length="381" mass="41586">MRRRGGGEAPVRYVELLFDLVYVFAIIQLSHFLLANLTLLGAAQTLLLWFAVWLGWQYTGWVTNWFEPDAPAIRLLLLLTMALALAMSAALPEAFGDRGLAFALCFVAMQVGRATWIWSRLAGHPLRSNYSRILGWALIAAVLWIIGGMLEGTARLALWLLAVLCDYVSPMFGFPLPGLGRSDSQRDWDIEGGHLVERCALFMLIALGETILITGGALTHSDWHPATLAAAATAFLVTVSMWGVYFHIAIHDASAAIRRVSDPGRMGARFHYIHALILASVIATAVGIELVVAHPFGHLEPPARIVLTAAPVLFLAAMTIYKAQVYGRPPLSHLVGIVLLPAIALSLLPWHDALPVLLGNALVLASVSVWERMSRRGVIAW</sequence>
<feature type="transmembrane region" description="Helical" evidence="1">
    <location>
        <begin position="330"/>
        <end position="347"/>
    </location>
</feature>
<dbReference type="InterPro" id="IPR010640">
    <property type="entry name" value="Low_temperature_requirement_A"/>
</dbReference>
<comment type="caution">
    <text evidence="2">The sequence shown here is derived from an EMBL/GenBank/DDBJ whole genome shotgun (WGS) entry which is preliminary data.</text>
</comment>
<dbReference type="EMBL" id="VTPX01000004">
    <property type="protein sequence ID" value="KAA0018884.1"/>
    <property type="molecule type" value="Genomic_DNA"/>
</dbReference>
<feature type="transmembrane region" description="Helical" evidence="1">
    <location>
        <begin position="101"/>
        <end position="121"/>
    </location>
</feature>
<feature type="transmembrane region" description="Helical" evidence="1">
    <location>
        <begin position="226"/>
        <end position="250"/>
    </location>
</feature>
<feature type="transmembrane region" description="Helical" evidence="1">
    <location>
        <begin position="353"/>
        <end position="370"/>
    </location>
</feature>
<keyword evidence="1" id="KW-1133">Transmembrane helix</keyword>
<feature type="transmembrane region" description="Helical" evidence="1">
    <location>
        <begin position="305"/>
        <end position="323"/>
    </location>
</feature>
<dbReference type="PANTHER" id="PTHR36840">
    <property type="entry name" value="BLL5714 PROTEIN"/>
    <property type="match status" value="1"/>
</dbReference>
<protein>
    <submittedName>
        <fullName evidence="2">Low temperature requirement protein A</fullName>
    </submittedName>
</protein>
<evidence type="ECO:0000313" key="3">
    <source>
        <dbReference type="Proteomes" id="UP000466024"/>
    </source>
</evidence>
<reference evidence="2 3" key="1">
    <citation type="submission" date="2019-08" db="EMBL/GenBank/DDBJ databases">
        <title>Bioinformatics analysis of the strain L3 and L5.</title>
        <authorList>
            <person name="Li X."/>
        </authorList>
    </citation>
    <scope>NUCLEOTIDE SEQUENCE [LARGE SCALE GENOMIC DNA]</scope>
    <source>
        <strain evidence="2 3">L3</strain>
    </source>
</reference>
<dbReference type="AlphaFoldDB" id="A0A640WFI8"/>
<gene>
    <name evidence="2" type="ORF">F0A16_08805</name>
</gene>
<organism evidence="2 3">
    <name type="scientific">Salinicola corii</name>
    <dbReference type="NCBI Taxonomy" id="2606937"/>
    <lineage>
        <taxon>Bacteria</taxon>
        <taxon>Pseudomonadati</taxon>
        <taxon>Pseudomonadota</taxon>
        <taxon>Gammaproteobacteria</taxon>
        <taxon>Oceanospirillales</taxon>
        <taxon>Halomonadaceae</taxon>
        <taxon>Salinicola</taxon>
    </lineage>
</organism>
<accession>A0A640WFI8</accession>
<keyword evidence="1" id="KW-0812">Transmembrane</keyword>
<dbReference type="Proteomes" id="UP000466024">
    <property type="component" value="Unassembled WGS sequence"/>
</dbReference>
<evidence type="ECO:0000256" key="1">
    <source>
        <dbReference type="SAM" id="Phobius"/>
    </source>
</evidence>
<keyword evidence="1" id="KW-0472">Membrane</keyword>
<proteinExistence type="predicted"/>
<feature type="transmembrane region" description="Helical" evidence="1">
    <location>
        <begin position="75"/>
        <end position="95"/>
    </location>
</feature>